<gene>
    <name evidence="3" type="ORF">D4764_05G0006870</name>
</gene>
<organism evidence="3 4">
    <name type="scientific">Takifugu flavidus</name>
    <name type="common">sansaifugu</name>
    <dbReference type="NCBI Taxonomy" id="433684"/>
    <lineage>
        <taxon>Eukaryota</taxon>
        <taxon>Metazoa</taxon>
        <taxon>Chordata</taxon>
        <taxon>Craniata</taxon>
        <taxon>Vertebrata</taxon>
        <taxon>Euteleostomi</taxon>
        <taxon>Actinopterygii</taxon>
        <taxon>Neopterygii</taxon>
        <taxon>Teleostei</taxon>
        <taxon>Neoteleostei</taxon>
        <taxon>Acanthomorphata</taxon>
        <taxon>Eupercaria</taxon>
        <taxon>Tetraodontiformes</taxon>
        <taxon>Tetradontoidea</taxon>
        <taxon>Tetraodontidae</taxon>
        <taxon>Takifugu</taxon>
    </lineage>
</organism>
<keyword evidence="2" id="KW-1133">Transmembrane helix</keyword>
<evidence type="ECO:0000256" key="2">
    <source>
        <dbReference type="SAM" id="Phobius"/>
    </source>
</evidence>
<keyword evidence="3" id="KW-0675">Receptor</keyword>
<proteinExistence type="predicted"/>
<evidence type="ECO:0000313" key="4">
    <source>
        <dbReference type="Proteomes" id="UP000324091"/>
    </source>
</evidence>
<dbReference type="GO" id="GO:0016301">
    <property type="term" value="F:kinase activity"/>
    <property type="evidence" value="ECO:0007669"/>
    <property type="project" value="UniProtKB-KW"/>
</dbReference>
<feature type="transmembrane region" description="Helical" evidence="2">
    <location>
        <begin position="108"/>
        <end position="128"/>
    </location>
</feature>
<evidence type="ECO:0000313" key="3">
    <source>
        <dbReference type="EMBL" id="TWW60597.1"/>
    </source>
</evidence>
<accession>A0A5C6N4D0</accession>
<name>A0A5C6N4D0_9TELE</name>
<reference evidence="3 4" key="1">
    <citation type="submission" date="2019-04" db="EMBL/GenBank/DDBJ databases">
        <title>Chromosome genome assembly for Takifugu flavidus.</title>
        <authorList>
            <person name="Xiao S."/>
        </authorList>
    </citation>
    <scope>NUCLEOTIDE SEQUENCE [LARGE SCALE GENOMIC DNA]</scope>
    <source>
        <strain evidence="3">HTHZ2018</strain>
        <tissue evidence="3">Muscle</tissue>
    </source>
</reference>
<sequence>MTPLDTAAALVITQRGKLSSTANTPFTPSKTFLFGLNKCPRKRPRGWSRLFQAVPGFYVARIPAFPASTSCVWNTQTHVNEPHHLSRFEAPDPPDLTRPTQKRNTRPSFAVVMLQMEMVLFVCMVLLLCVFSQEPSSKVVADRYAVFWNRTNANARGIWQTPALAEPQERRQRQQPEKYSSPKSRSLMDYL</sequence>
<evidence type="ECO:0000256" key="1">
    <source>
        <dbReference type="SAM" id="MobiDB-lite"/>
    </source>
</evidence>
<keyword evidence="2" id="KW-0472">Membrane</keyword>
<dbReference type="Proteomes" id="UP000324091">
    <property type="component" value="Chromosome 5"/>
</dbReference>
<comment type="caution">
    <text evidence="3">The sequence shown here is derived from an EMBL/GenBank/DDBJ whole genome shotgun (WGS) entry which is preliminary data.</text>
</comment>
<keyword evidence="3" id="KW-0418">Kinase</keyword>
<keyword evidence="4" id="KW-1185">Reference proteome</keyword>
<feature type="region of interest" description="Disordered" evidence="1">
    <location>
        <begin position="161"/>
        <end position="191"/>
    </location>
</feature>
<protein>
    <submittedName>
        <fullName evidence="3">Ephrin-A5b AL-1 EPH-related receptor tyrosine kinase ligand 7</fullName>
    </submittedName>
</protein>
<keyword evidence="2" id="KW-0812">Transmembrane</keyword>
<dbReference type="AlphaFoldDB" id="A0A5C6N4D0"/>
<feature type="compositionally biased region" description="Basic and acidic residues" evidence="1">
    <location>
        <begin position="167"/>
        <end position="176"/>
    </location>
</feature>
<keyword evidence="3" id="KW-0808">Transferase</keyword>
<dbReference type="EMBL" id="RHFK02000018">
    <property type="protein sequence ID" value="TWW60597.1"/>
    <property type="molecule type" value="Genomic_DNA"/>
</dbReference>